<dbReference type="AlphaFoldDB" id="A0A4R1EU45"/>
<dbReference type="EMBL" id="SMFQ01000005">
    <property type="protein sequence ID" value="TCJ82618.1"/>
    <property type="molecule type" value="Genomic_DNA"/>
</dbReference>
<dbReference type="RefSeq" id="WP_131907129.1">
    <property type="nucleotide sequence ID" value="NZ_BAAAFU010000007.1"/>
</dbReference>
<dbReference type="OrthoDB" id="5801546at2"/>
<accession>A0A4R1EU45</accession>
<reference evidence="1 2" key="1">
    <citation type="submission" date="2019-03" db="EMBL/GenBank/DDBJ databases">
        <title>Genomic Encyclopedia of Type Strains, Phase IV (KMG-IV): sequencing the most valuable type-strain genomes for metagenomic binning, comparative biology and taxonomic classification.</title>
        <authorList>
            <person name="Goeker M."/>
        </authorList>
    </citation>
    <scope>NUCLEOTIDE SEQUENCE [LARGE SCALE GENOMIC DNA]</scope>
    <source>
        <strain evidence="1 2">DSM 24830</strain>
    </source>
</reference>
<gene>
    <name evidence="1" type="ORF">EV695_3349</name>
</gene>
<sequence>MKKRTFIFDASDRAGEVLTKALHHYIEAAYPTGGSDCAAASREALIAIIAKINSSNTCEISTRQRPVLIAAVNWYFNDSGIEPQSELTRSKYEFISGLLIKKK</sequence>
<keyword evidence="2" id="KW-1185">Reference proteome</keyword>
<comment type="caution">
    <text evidence="1">The sequence shown here is derived from an EMBL/GenBank/DDBJ whole genome shotgun (WGS) entry which is preliminary data.</text>
</comment>
<proteinExistence type="predicted"/>
<name>A0A4R1EU45_9GAMM</name>
<evidence type="ECO:0000313" key="1">
    <source>
        <dbReference type="EMBL" id="TCJ82618.1"/>
    </source>
</evidence>
<organism evidence="1 2">
    <name type="scientific">Cocleimonas flava</name>
    <dbReference type="NCBI Taxonomy" id="634765"/>
    <lineage>
        <taxon>Bacteria</taxon>
        <taxon>Pseudomonadati</taxon>
        <taxon>Pseudomonadota</taxon>
        <taxon>Gammaproteobacteria</taxon>
        <taxon>Thiotrichales</taxon>
        <taxon>Thiotrichaceae</taxon>
        <taxon>Cocleimonas</taxon>
    </lineage>
</organism>
<evidence type="ECO:0000313" key="2">
    <source>
        <dbReference type="Proteomes" id="UP000294887"/>
    </source>
</evidence>
<protein>
    <submittedName>
        <fullName evidence="1">Uncharacterized protein</fullName>
    </submittedName>
</protein>
<dbReference type="Proteomes" id="UP000294887">
    <property type="component" value="Unassembled WGS sequence"/>
</dbReference>